<dbReference type="PANTHER" id="PTHR30537">
    <property type="entry name" value="HTH-TYPE TRANSCRIPTIONAL REGULATOR"/>
    <property type="match status" value="1"/>
</dbReference>
<dbReference type="FunFam" id="1.10.10.10:FF:000001">
    <property type="entry name" value="LysR family transcriptional regulator"/>
    <property type="match status" value="1"/>
</dbReference>
<dbReference type="STRING" id="1159017.SAMN02927930_00142"/>
<dbReference type="InterPro" id="IPR036388">
    <property type="entry name" value="WH-like_DNA-bd_sf"/>
</dbReference>
<feature type="domain" description="HTH lysR-type" evidence="5">
    <location>
        <begin position="8"/>
        <end position="65"/>
    </location>
</feature>
<dbReference type="InterPro" id="IPR000847">
    <property type="entry name" value="LysR_HTH_N"/>
</dbReference>
<dbReference type="AlphaFoldDB" id="A0A1G6A581"/>
<keyword evidence="7" id="KW-1185">Reference proteome</keyword>
<dbReference type="SUPFAM" id="SSF53850">
    <property type="entry name" value="Periplasmic binding protein-like II"/>
    <property type="match status" value="1"/>
</dbReference>
<sequence length="306" mass="34536">MMKANKMPSLNALRVFSVAAHADSFKHAAQQLGVSQSNITRQIQVLEEQLGTRLFHRDNRIHSLTPAGAALAPDLLRLFRELERTIERTRDIGDIEATTLRVGIPESMLRWWLAARLNEFDSLYPHIQVLLHGVPLFPTRTEQAELCASLQHGQLDLAVHYGRLRDSALKQTLLYTPQYIPVSADNTTQPFAERTWLLDLASPCWSHFKKQHSAWSRSLTVRPIAPVNIAIDVLAGTPDVTLVDRLFLSHPQLQNYRVEEELAVVLPEAMMISTKHHQQQPVAHVAFTKWLQARLPSALVDSVPPS</sequence>
<comment type="similarity">
    <text evidence="1">Belongs to the LysR transcriptional regulatory family.</text>
</comment>
<evidence type="ECO:0000256" key="1">
    <source>
        <dbReference type="ARBA" id="ARBA00009437"/>
    </source>
</evidence>
<dbReference type="OrthoDB" id="6787458at2"/>
<protein>
    <submittedName>
        <fullName evidence="6">LysR family transcriptional regulator, glycine cleavage system transcriptional activator</fullName>
    </submittedName>
</protein>
<keyword evidence="2" id="KW-0805">Transcription regulation</keyword>
<dbReference type="RefSeq" id="WP_092590712.1">
    <property type="nucleotide sequence ID" value="NZ_FMXN01000001.1"/>
</dbReference>
<dbReference type="Pfam" id="PF00126">
    <property type="entry name" value="HTH_1"/>
    <property type="match status" value="1"/>
</dbReference>
<keyword evidence="3" id="KW-0238">DNA-binding</keyword>
<dbReference type="CDD" id="cd05466">
    <property type="entry name" value="PBP2_LTTR_substrate"/>
    <property type="match status" value="1"/>
</dbReference>
<dbReference type="GO" id="GO:0043565">
    <property type="term" value="F:sequence-specific DNA binding"/>
    <property type="evidence" value="ECO:0007669"/>
    <property type="project" value="TreeGrafter"/>
</dbReference>
<organism evidence="6 7">
    <name type="scientific">Pseudidiomarina indica</name>
    <dbReference type="NCBI Taxonomy" id="1159017"/>
    <lineage>
        <taxon>Bacteria</taxon>
        <taxon>Pseudomonadati</taxon>
        <taxon>Pseudomonadota</taxon>
        <taxon>Gammaproteobacteria</taxon>
        <taxon>Alteromonadales</taxon>
        <taxon>Idiomarinaceae</taxon>
        <taxon>Pseudidiomarina</taxon>
    </lineage>
</organism>
<evidence type="ECO:0000313" key="6">
    <source>
        <dbReference type="EMBL" id="SDB03582.1"/>
    </source>
</evidence>
<dbReference type="SUPFAM" id="SSF46785">
    <property type="entry name" value="Winged helix' DNA-binding domain"/>
    <property type="match status" value="1"/>
</dbReference>
<evidence type="ECO:0000313" key="7">
    <source>
        <dbReference type="Proteomes" id="UP000199626"/>
    </source>
</evidence>
<evidence type="ECO:0000256" key="4">
    <source>
        <dbReference type="ARBA" id="ARBA00023163"/>
    </source>
</evidence>
<gene>
    <name evidence="6" type="ORF">SAMN02927930_00142</name>
</gene>
<evidence type="ECO:0000256" key="2">
    <source>
        <dbReference type="ARBA" id="ARBA00023015"/>
    </source>
</evidence>
<dbReference type="EMBL" id="FMXN01000001">
    <property type="protein sequence ID" value="SDB03582.1"/>
    <property type="molecule type" value="Genomic_DNA"/>
</dbReference>
<dbReference type="Pfam" id="PF03466">
    <property type="entry name" value="LysR_substrate"/>
    <property type="match status" value="1"/>
</dbReference>
<dbReference type="InterPro" id="IPR005119">
    <property type="entry name" value="LysR_subst-bd"/>
</dbReference>
<name>A0A1G6A581_9GAMM</name>
<keyword evidence="4" id="KW-0804">Transcription</keyword>
<evidence type="ECO:0000256" key="3">
    <source>
        <dbReference type="ARBA" id="ARBA00023125"/>
    </source>
</evidence>
<dbReference type="PANTHER" id="PTHR30537:SF26">
    <property type="entry name" value="GLYCINE CLEAVAGE SYSTEM TRANSCRIPTIONAL ACTIVATOR"/>
    <property type="match status" value="1"/>
</dbReference>
<accession>A0A1G6A581</accession>
<dbReference type="PROSITE" id="PS50931">
    <property type="entry name" value="HTH_LYSR"/>
    <property type="match status" value="1"/>
</dbReference>
<dbReference type="Proteomes" id="UP000199626">
    <property type="component" value="Unassembled WGS sequence"/>
</dbReference>
<dbReference type="GO" id="GO:0003700">
    <property type="term" value="F:DNA-binding transcription factor activity"/>
    <property type="evidence" value="ECO:0007669"/>
    <property type="project" value="InterPro"/>
</dbReference>
<dbReference type="Gene3D" id="3.40.190.10">
    <property type="entry name" value="Periplasmic binding protein-like II"/>
    <property type="match status" value="1"/>
</dbReference>
<evidence type="ECO:0000259" key="5">
    <source>
        <dbReference type="PROSITE" id="PS50931"/>
    </source>
</evidence>
<reference evidence="6" key="1">
    <citation type="submission" date="2016-10" db="EMBL/GenBank/DDBJ databases">
        <authorList>
            <person name="de Groot N.N."/>
        </authorList>
    </citation>
    <scope>NUCLEOTIDE SEQUENCE [LARGE SCALE GENOMIC DNA]</scope>
    <source>
        <strain evidence="6">CGMCC 1.10824</strain>
    </source>
</reference>
<dbReference type="GO" id="GO:0006351">
    <property type="term" value="P:DNA-templated transcription"/>
    <property type="evidence" value="ECO:0007669"/>
    <property type="project" value="TreeGrafter"/>
</dbReference>
<dbReference type="Gene3D" id="1.10.10.10">
    <property type="entry name" value="Winged helix-like DNA-binding domain superfamily/Winged helix DNA-binding domain"/>
    <property type="match status" value="1"/>
</dbReference>
<dbReference type="InterPro" id="IPR036390">
    <property type="entry name" value="WH_DNA-bd_sf"/>
</dbReference>
<dbReference type="PRINTS" id="PR00039">
    <property type="entry name" value="HTHLYSR"/>
</dbReference>
<proteinExistence type="inferred from homology"/>
<dbReference type="InterPro" id="IPR058163">
    <property type="entry name" value="LysR-type_TF_proteobact-type"/>
</dbReference>